<dbReference type="Proteomes" id="UP000789570">
    <property type="component" value="Unassembled WGS sequence"/>
</dbReference>
<keyword evidence="2" id="KW-1185">Reference proteome</keyword>
<comment type="caution">
    <text evidence="1">The sequence shown here is derived from an EMBL/GenBank/DDBJ whole genome shotgun (WGS) entry which is preliminary data.</text>
</comment>
<dbReference type="OrthoDB" id="2439485at2759"/>
<protein>
    <submittedName>
        <fullName evidence="1">6600_t:CDS:1</fullName>
    </submittedName>
</protein>
<reference evidence="1" key="1">
    <citation type="submission" date="2021-06" db="EMBL/GenBank/DDBJ databases">
        <authorList>
            <person name="Kallberg Y."/>
            <person name="Tangrot J."/>
            <person name="Rosling A."/>
        </authorList>
    </citation>
    <scope>NUCLEOTIDE SEQUENCE</scope>
    <source>
        <strain evidence="1">UK204</strain>
    </source>
</reference>
<proteinExistence type="predicted"/>
<gene>
    <name evidence="1" type="ORF">FCALED_LOCUS7952</name>
</gene>
<organism evidence="1 2">
    <name type="scientific">Funneliformis caledonium</name>
    <dbReference type="NCBI Taxonomy" id="1117310"/>
    <lineage>
        <taxon>Eukaryota</taxon>
        <taxon>Fungi</taxon>
        <taxon>Fungi incertae sedis</taxon>
        <taxon>Mucoromycota</taxon>
        <taxon>Glomeromycotina</taxon>
        <taxon>Glomeromycetes</taxon>
        <taxon>Glomerales</taxon>
        <taxon>Glomeraceae</taxon>
        <taxon>Funneliformis</taxon>
    </lineage>
</organism>
<evidence type="ECO:0000313" key="2">
    <source>
        <dbReference type="Proteomes" id="UP000789570"/>
    </source>
</evidence>
<dbReference type="EMBL" id="CAJVPQ010002222">
    <property type="protein sequence ID" value="CAG8588207.1"/>
    <property type="molecule type" value="Genomic_DNA"/>
</dbReference>
<evidence type="ECO:0000313" key="1">
    <source>
        <dbReference type="EMBL" id="CAG8588207.1"/>
    </source>
</evidence>
<name>A0A9N9C3U7_9GLOM</name>
<dbReference type="AlphaFoldDB" id="A0A9N9C3U7"/>
<accession>A0A9N9C3U7</accession>
<sequence length="291" mass="33812">MLSRSPLELRRKDLSRKKERSKWDTKKWNTNGTIRKVQCAGVYFVDPLALSELLLNKIWDGEFMALYGACVTGKTIQVFKVMEQLEEEGYLCLYISLEVLDKDSKEVFWSLFGKCLIRTTPQHIKERIKSASEFADSFLKSRKAIYEKLKKTLNESPTLNISIWLDFTASNRLEEAIRFLSSIQIKDSEEQKLVNFLTAEGVLTVVNKDDNVYRMSSAFMDELMRQKVILDLYKSCPESAIPKKHDNSLDILNILQIAIQFFNRDIIFKAFDRSYKIADDFSADTIEYMVD</sequence>